<reference evidence="4 5" key="1">
    <citation type="submission" date="2021-05" db="EMBL/GenBank/DDBJ databases">
        <title>Comparative genomic studies on the polysaccharide-degrading batcterial strains of the Flammeovirga genus.</title>
        <authorList>
            <person name="Zewei F."/>
            <person name="Zheng Z."/>
            <person name="Yu L."/>
            <person name="Ruyue G."/>
            <person name="Yanhong M."/>
            <person name="Yuanyuan C."/>
            <person name="Jingyan G."/>
            <person name="Wenjun H."/>
        </authorList>
    </citation>
    <scope>NUCLEOTIDE SEQUENCE [LARGE SCALE GENOMIC DNA]</scope>
    <source>
        <strain evidence="4 5">YS10</strain>
    </source>
</reference>
<dbReference type="InterPro" id="IPR011330">
    <property type="entry name" value="Glyco_hydro/deAcase_b/a-brl"/>
</dbReference>
<keyword evidence="1 2" id="KW-0732">Signal</keyword>
<organism evidence="4 5">
    <name type="scientific">Flammeovirga kamogawensis</name>
    <dbReference type="NCBI Taxonomy" id="373891"/>
    <lineage>
        <taxon>Bacteria</taxon>
        <taxon>Pseudomonadati</taxon>
        <taxon>Bacteroidota</taxon>
        <taxon>Cytophagia</taxon>
        <taxon>Cytophagales</taxon>
        <taxon>Flammeovirgaceae</taxon>
        <taxon>Flammeovirga</taxon>
    </lineage>
</organism>
<protein>
    <submittedName>
        <fullName evidence="4">Polysaccharide deacetylase family protein</fullName>
    </submittedName>
</protein>
<dbReference type="InterPro" id="IPR051398">
    <property type="entry name" value="Polysacch_Deacetylase"/>
</dbReference>
<dbReference type="PANTHER" id="PTHR34216:SF11">
    <property type="entry name" value="CHITOOLIGOSACCHARIDE DEACETYLASE"/>
    <property type="match status" value="1"/>
</dbReference>
<feature type="domain" description="NodB homology" evidence="3">
    <location>
        <begin position="38"/>
        <end position="294"/>
    </location>
</feature>
<dbReference type="PANTHER" id="PTHR34216">
    <property type="match status" value="1"/>
</dbReference>
<sequence>MKLIISFLFLFTLPIMVKAQSASIYENRQFTYPNGKKKAVILSYDDGLKQDIRLIKLLNKYHIKGTFNLNSGLMGKTAPWLKDLIGQEGEYLTSSEIKKTYRFHEVAVHTAHHPALNSINKETEIINEVVSDADYLTDLVGYKVKSMAYPFGAYNDFVISTIATTQITNARTVISTKSFDLPDSLLAWHPTSHHFDALPSIKEYVSLFPSVPTVYVLWGHSWEFDQGKPDNNWEMMKEICQEIGGKEDIWYVGAAEFVDYLLAIQNITIEDNVIKNNSPIPIWVIIEGESVKIK</sequence>
<dbReference type="Proteomes" id="UP000682802">
    <property type="component" value="Chromosome 1"/>
</dbReference>
<evidence type="ECO:0000259" key="3">
    <source>
        <dbReference type="PROSITE" id="PS51677"/>
    </source>
</evidence>
<dbReference type="SUPFAM" id="SSF88713">
    <property type="entry name" value="Glycoside hydrolase/deacetylase"/>
    <property type="match status" value="1"/>
</dbReference>
<proteinExistence type="predicted"/>
<name>A0ABX8GYU1_9BACT</name>
<dbReference type="CDD" id="cd10967">
    <property type="entry name" value="CE4_GLA_like_6s"/>
    <property type="match status" value="1"/>
</dbReference>
<evidence type="ECO:0000256" key="1">
    <source>
        <dbReference type="ARBA" id="ARBA00022729"/>
    </source>
</evidence>
<dbReference type="InterPro" id="IPR002509">
    <property type="entry name" value="NODB_dom"/>
</dbReference>
<dbReference type="Pfam" id="PF01522">
    <property type="entry name" value="Polysacc_deac_1"/>
    <property type="match status" value="1"/>
</dbReference>
<evidence type="ECO:0000256" key="2">
    <source>
        <dbReference type="SAM" id="SignalP"/>
    </source>
</evidence>
<accession>A0ABX8GYU1</accession>
<feature type="chain" id="PRO_5045502248" evidence="2">
    <location>
        <begin position="20"/>
        <end position="294"/>
    </location>
</feature>
<feature type="signal peptide" evidence="2">
    <location>
        <begin position="1"/>
        <end position="19"/>
    </location>
</feature>
<dbReference type="Gene3D" id="3.20.20.370">
    <property type="entry name" value="Glycoside hydrolase/deacetylase"/>
    <property type="match status" value="1"/>
</dbReference>
<dbReference type="PROSITE" id="PS51677">
    <property type="entry name" value="NODB"/>
    <property type="match status" value="1"/>
</dbReference>
<evidence type="ECO:0000313" key="5">
    <source>
        <dbReference type="Proteomes" id="UP000682802"/>
    </source>
</evidence>
<keyword evidence="5" id="KW-1185">Reference proteome</keyword>
<dbReference type="RefSeq" id="WP_144072497.1">
    <property type="nucleotide sequence ID" value="NZ_CP076128.1"/>
</dbReference>
<dbReference type="EMBL" id="CP076128">
    <property type="protein sequence ID" value="QWG08584.1"/>
    <property type="molecule type" value="Genomic_DNA"/>
</dbReference>
<evidence type="ECO:0000313" key="4">
    <source>
        <dbReference type="EMBL" id="QWG08584.1"/>
    </source>
</evidence>
<gene>
    <name evidence="4" type="ORF">KM029_06505</name>
</gene>